<feature type="compositionally biased region" description="Low complexity" evidence="1">
    <location>
        <begin position="143"/>
        <end position="182"/>
    </location>
</feature>
<sequence>MIRTLLTTTALAALLATGAYAQTATTPAPTQDPAIQDTAPAAPVARAEGSLVTNIIGESVYNGTGDDAENIGNVDDVVFDENGQAKSVIIGVGGFLGVGAKNVAFDYNKLQWAERNGDRWLIAQTTKDELTAQPDFDRSAFDPAPAANDTTATAPAAPSGTTETTAQNAPAAPADSTAAPAEPVKRADGNLATNIIGETVYNGTGDDAQNIGDVNDIVLAKDGKAESLIIGVGGFLEVGEKNVAYEFDKAKWAERNGDRWLVAETTKEDLEALPEFNREAYDPAPATTASNDAAAPAPVTTTPAVDAAPAPDKTAQAPATTPDTTAPAPADKTAQAPAATPDPAAPAPADKTAQAPATTPDPAAPAPADKTAEAPATTPDPAAPAPADKTAEAPAAATPDATPDQTQTAAIDKSALTEMPINEIRSEDLVGTTVYGANDVNVGEIGDVVLTGDKKVDAVIIDVGGFLGVGEKEVAVGMENLKFMTDKDGNRYLYTNFTKEQLEAQVAYDKGTYAEKRDQQRMMMR</sequence>
<dbReference type="Pfam" id="PF05239">
    <property type="entry name" value="PRC"/>
    <property type="match status" value="3"/>
</dbReference>
<evidence type="ECO:0000313" key="4">
    <source>
        <dbReference type="EMBL" id="PAP96257.1"/>
    </source>
</evidence>
<feature type="region of interest" description="Disordered" evidence="1">
    <location>
        <begin position="282"/>
        <end position="408"/>
    </location>
</feature>
<reference evidence="4 5" key="1">
    <citation type="submission" date="2017-08" db="EMBL/GenBank/DDBJ databases">
        <title>Mesorhizobium wenxinae sp. nov., a novel rhizobial species isolated from root nodules of chickpea (Cicer arietinum L.).</title>
        <authorList>
            <person name="Zhang J."/>
        </authorList>
    </citation>
    <scope>NUCLEOTIDE SEQUENCE [LARGE SCALE GENOMIC DNA]</scope>
    <source>
        <strain evidence="5">WYCCWR 10019</strain>
    </source>
</reference>
<evidence type="ECO:0000313" key="5">
    <source>
        <dbReference type="Proteomes" id="UP000215931"/>
    </source>
</evidence>
<feature type="signal peptide" evidence="2">
    <location>
        <begin position="1"/>
        <end position="21"/>
    </location>
</feature>
<dbReference type="InterPro" id="IPR027275">
    <property type="entry name" value="PRC-brl_dom"/>
</dbReference>
<name>A0A271KMC4_9HYPH</name>
<dbReference type="EMBL" id="NPKH01000014">
    <property type="protein sequence ID" value="PAP96257.1"/>
    <property type="molecule type" value="Genomic_DNA"/>
</dbReference>
<dbReference type="PANTHER" id="PTHR36505">
    <property type="entry name" value="BLR1072 PROTEIN"/>
    <property type="match status" value="1"/>
</dbReference>
<feature type="region of interest" description="Disordered" evidence="1">
    <location>
        <begin position="131"/>
        <end position="186"/>
    </location>
</feature>
<feature type="compositionally biased region" description="Basic and acidic residues" evidence="1">
    <location>
        <begin position="131"/>
        <end position="140"/>
    </location>
</feature>
<keyword evidence="5" id="KW-1185">Reference proteome</keyword>
<feature type="domain" description="PRC-barrel" evidence="3">
    <location>
        <begin position="51"/>
        <end position="129"/>
    </location>
</feature>
<dbReference type="AlphaFoldDB" id="A0A271KMC4"/>
<dbReference type="RefSeq" id="WP_095517885.1">
    <property type="nucleotide sequence ID" value="NZ_NPKH01000014.1"/>
</dbReference>
<feature type="domain" description="PRC-barrel" evidence="3">
    <location>
        <begin position="191"/>
        <end position="269"/>
    </location>
</feature>
<organism evidence="4 5">
    <name type="scientific">Mesorhizobium wenxiniae</name>
    <dbReference type="NCBI Taxonomy" id="2014805"/>
    <lineage>
        <taxon>Bacteria</taxon>
        <taxon>Pseudomonadati</taxon>
        <taxon>Pseudomonadota</taxon>
        <taxon>Alphaproteobacteria</taxon>
        <taxon>Hyphomicrobiales</taxon>
        <taxon>Phyllobacteriaceae</taxon>
        <taxon>Mesorhizobium</taxon>
    </lineage>
</organism>
<evidence type="ECO:0000259" key="3">
    <source>
        <dbReference type="Pfam" id="PF05239"/>
    </source>
</evidence>
<comment type="caution">
    <text evidence="4">The sequence shown here is derived from an EMBL/GenBank/DDBJ whole genome shotgun (WGS) entry which is preliminary data.</text>
</comment>
<accession>A0A271KMC4</accession>
<evidence type="ECO:0000256" key="2">
    <source>
        <dbReference type="SAM" id="SignalP"/>
    </source>
</evidence>
<dbReference type="SUPFAM" id="SSF50346">
    <property type="entry name" value="PRC-barrel domain"/>
    <property type="match status" value="3"/>
</dbReference>
<dbReference type="InterPro" id="IPR011033">
    <property type="entry name" value="PRC_barrel-like_sf"/>
</dbReference>
<proteinExistence type="predicted"/>
<dbReference type="Proteomes" id="UP000215931">
    <property type="component" value="Unassembled WGS sequence"/>
</dbReference>
<feature type="chain" id="PRO_5013306864" evidence="2">
    <location>
        <begin position="22"/>
        <end position="525"/>
    </location>
</feature>
<evidence type="ECO:0000256" key="1">
    <source>
        <dbReference type="SAM" id="MobiDB-lite"/>
    </source>
</evidence>
<dbReference type="Gene3D" id="2.30.30.240">
    <property type="entry name" value="PRC-barrel domain"/>
    <property type="match status" value="3"/>
</dbReference>
<dbReference type="OrthoDB" id="7876889at2"/>
<feature type="domain" description="PRC-barrel" evidence="3">
    <location>
        <begin position="422"/>
        <end position="502"/>
    </location>
</feature>
<gene>
    <name evidence="4" type="ORF">CIT31_06150</name>
</gene>
<dbReference type="PANTHER" id="PTHR36505:SF1">
    <property type="entry name" value="BLR1072 PROTEIN"/>
    <property type="match status" value="1"/>
</dbReference>
<keyword evidence="2" id="KW-0732">Signal</keyword>
<protein>
    <submittedName>
        <fullName evidence="4">Photosystem reaction center subunit H</fullName>
    </submittedName>
</protein>